<dbReference type="Proteomes" id="UP000680872">
    <property type="component" value="Segment"/>
</dbReference>
<name>A0A8S5KYX6_9VIRU</name>
<dbReference type="KEGG" id="vg:80400394"/>
<dbReference type="RefSeq" id="YP_010770844.1">
    <property type="nucleotide sequence ID" value="NC_074408.1"/>
</dbReference>
<gene>
    <name evidence="1" type="primary">SRR6255733_6_1</name>
</gene>
<dbReference type="EMBL" id="BK013671">
    <property type="protein sequence ID" value="DAD50942.1"/>
    <property type="molecule type" value="Genomic_RNA"/>
</dbReference>
<sequence>MTFSSPIGRKRKRVLQSLPIGGVRGRKYYGRVDYTYDNVGVGFLNSSQFTWSEGHPFGYKNPKDGRLYDFGGPFLTGKVQVHTPARFTRKFKLSGSNPGGSVTYEGTLGPSAGLLTSYDQPLPASNTWDSFRTLRVFEDLSSKTALEAKGTTAIAQCSPTQQAADVFVALREISKDGLPHIPGVSQDKLSRALDDFHRKKKAGLIKGTAEEYLNIVFGWSPLLADVGKIYRSIRDFEKNMQQFKRDAGQVVRRKYHFPKSQEHVVLHDGPTTQAWPSAILTDARLYSSGEVVNRYFYHDNRIERNQWFSGAFTYYLHEGDALIDKMLALSQEADYLFGAGLTLENLWNSSPWTWFVDWFANAGDVISNFSDMISHGLVLRYGYVMESTVSKHHIDYSPTKSKQGVVSLRDADYTVYAKQRLAATPFGFGLTGASLSAQQKLIMAALAITRA</sequence>
<protein>
    <submittedName>
        <fullName evidence="1">Maturation protein</fullName>
    </submittedName>
</protein>
<accession>A0A8S5KYX6</accession>
<proteinExistence type="predicted"/>
<evidence type="ECO:0000313" key="1">
    <source>
        <dbReference type="EMBL" id="DAD50942.1"/>
    </source>
</evidence>
<keyword evidence="2" id="KW-1185">Reference proteome</keyword>
<evidence type="ECO:0000313" key="2">
    <source>
        <dbReference type="Proteomes" id="UP000680872"/>
    </source>
</evidence>
<organism evidence="1 2">
    <name type="scientific">ssRNA phage SRR6255733_6</name>
    <dbReference type="NCBI Taxonomy" id="2786502"/>
    <lineage>
        <taxon>Viruses</taxon>
        <taxon>Riboviria</taxon>
        <taxon>Orthornavirae</taxon>
        <taxon>Lenarviricota</taxon>
        <taxon>Leviviricetes</taxon>
        <taxon>Timlovirales</taxon>
        <taxon>Steitzviridae</taxon>
        <taxon>Laimuvirus</taxon>
        <taxon>Laimuvirus asiocola</taxon>
    </lineage>
</organism>
<reference evidence="1" key="1">
    <citation type="submission" date="2020-09" db="EMBL/GenBank/DDBJ databases">
        <title>Leviviricetes taxonomy.</title>
        <authorList>
            <person name="Stockdale S.R."/>
            <person name="Callanan J."/>
            <person name="Adriaenssens E.M."/>
            <person name="Kuhn J.H."/>
            <person name="Rumnieks J."/>
            <person name="Shkoporov A."/>
            <person name="Draper L.A."/>
            <person name="Ross P."/>
            <person name="Hill C."/>
        </authorList>
    </citation>
    <scope>NUCLEOTIDE SEQUENCE</scope>
</reference>
<dbReference type="GeneID" id="80400394"/>